<dbReference type="Proteomes" id="UP000018162">
    <property type="component" value="Unassembled WGS sequence"/>
</dbReference>
<proteinExistence type="predicted"/>
<comment type="caution">
    <text evidence="1">The sequence shown here is derived from an EMBL/GenBank/DDBJ whole genome shotgun (WGS) entry which is preliminary data.</text>
</comment>
<dbReference type="EMBL" id="CBFV010000076">
    <property type="protein sequence ID" value="CDC74313.1"/>
    <property type="molecule type" value="Genomic_DNA"/>
</dbReference>
<protein>
    <submittedName>
        <fullName evidence="1">Uncharacterized protein</fullName>
    </submittedName>
</protein>
<name>R6TLL3_9FIRM</name>
<accession>R6TLL3</accession>
<reference evidence="1" key="1">
    <citation type="submission" date="2012-11" db="EMBL/GenBank/DDBJ databases">
        <title>Dependencies among metagenomic species, viruses, plasmids and units of genetic variation.</title>
        <authorList>
            <person name="Nielsen H.B."/>
            <person name="Almeida M."/>
            <person name="Juncker A.S."/>
            <person name="Rasmussen S."/>
            <person name="Li J."/>
            <person name="Sunagawa S."/>
            <person name="Plichta D."/>
            <person name="Gautier L."/>
            <person name="Le Chatelier E."/>
            <person name="Peletier E."/>
            <person name="Bonde I."/>
            <person name="Nielsen T."/>
            <person name="Manichanh C."/>
            <person name="Arumugam M."/>
            <person name="Batto J."/>
            <person name="Santos M.B.Q.D."/>
            <person name="Blom N."/>
            <person name="Borruel N."/>
            <person name="Burgdorf K.S."/>
            <person name="Boumezbeur F."/>
            <person name="Casellas F."/>
            <person name="Dore J."/>
            <person name="Guarner F."/>
            <person name="Hansen T."/>
            <person name="Hildebrand F."/>
            <person name="Kaas R.S."/>
            <person name="Kennedy S."/>
            <person name="Kristiansen K."/>
            <person name="Kultima J.R."/>
            <person name="Leonard P."/>
            <person name="Levenez F."/>
            <person name="Lund O."/>
            <person name="Moumen B."/>
            <person name="Le Paslier D."/>
            <person name="Pons N."/>
            <person name="Pedersen O."/>
            <person name="Prifti E."/>
            <person name="Qin J."/>
            <person name="Raes J."/>
            <person name="Tap J."/>
            <person name="Tims S."/>
            <person name="Ussery D.W."/>
            <person name="Yamada T."/>
            <person name="MetaHit consortium"/>
            <person name="Renault P."/>
            <person name="Sicheritz-Ponten T."/>
            <person name="Bork P."/>
            <person name="Wang J."/>
            <person name="Brunak S."/>
            <person name="Ehrlich S.D."/>
        </authorList>
    </citation>
    <scope>NUCLEOTIDE SEQUENCE [LARGE SCALE GENOMIC DNA]</scope>
</reference>
<evidence type="ECO:0000313" key="2">
    <source>
        <dbReference type="Proteomes" id="UP000018162"/>
    </source>
</evidence>
<gene>
    <name evidence="1" type="ORF">BN626_00036</name>
</gene>
<sequence>MPLPMADIVALLSLVFSWGMDSILRKGGTVIMDGSNNVTVSVDTDILVKLFLKMLNNENLINNKTYLAAEAEVKKGENTYVD</sequence>
<dbReference type="AlphaFoldDB" id="R6TLL3"/>
<organism evidence="1 2">
    <name type="scientific">Agathobacter rectalis CAG:36</name>
    <dbReference type="NCBI Taxonomy" id="1263079"/>
    <lineage>
        <taxon>Bacteria</taxon>
        <taxon>Bacillati</taxon>
        <taxon>Bacillota</taxon>
        <taxon>Clostridia</taxon>
        <taxon>Lachnospirales</taxon>
        <taxon>Lachnospiraceae</taxon>
        <taxon>Agathobacter</taxon>
    </lineage>
</organism>
<evidence type="ECO:0000313" key="1">
    <source>
        <dbReference type="EMBL" id="CDC74313.1"/>
    </source>
</evidence>